<feature type="binding site" evidence="3">
    <location>
        <position position="163"/>
    </location>
    <ligand>
        <name>a divalent metal cation</name>
        <dbReference type="ChEBI" id="CHEBI:60240"/>
        <label>2</label>
    </ligand>
</feature>
<keyword evidence="1 3" id="KW-0479">Metal-binding</keyword>
<dbReference type="NCBIfam" id="TIGR00010">
    <property type="entry name" value="YchF/TatD family DNA exonuclease"/>
    <property type="match status" value="1"/>
</dbReference>
<dbReference type="FunFam" id="3.20.20.140:FF:000005">
    <property type="entry name" value="TatD family hydrolase"/>
    <property type="match status" value="1"/>
</dbReference>
<dbReference type="CDD" id="cd01310">
    <property type="entry name" value="TatD_DNAse"/>
    <property type="match status" value="1"/>
</dbReference>
<keyword evidence="5" id="KW-1185">Reference proteome</keyword>
<evidence type="ECO:0000256" key="2">
    <source>
        <dbReference type="ARBA" id="ARBA00022801"/>
    </source>
</evidence>
<dbReference type="RefSeq" id="WP_211142610.1">
    <property type="nucleotide sequence ID" value="NZ_JAEEGB010000011.1"/>
</dbReference>
<dbReference type="InterPro" id="IPR032466">
    <property type="entry name" value="Metal_Hydrolase"/>
</dbReference>
<feature type="binding site" evidence="3">
    <location>
        <position position="213"/>
    </location>
    <ligand>
        <name>a divalent metal cation</name>
        <dbReference type="ChEBI" id="CHEBI:60240"/>
        <label>1</label>
    </ligand>
</feature>
<gene>
    <name evidence="4" type="ORF">I6U51_10530</name>
</gene>
<sequence length="266" mass="30495">MEEIKIIDKKINIFDAHAHYDDEQFDEDRELIIEELRKNNVIGVLNCGASLKGSIDSVSLADKYDFFYAAVGIHPEYADKLDEAAIDELKRLAKNDKVKAIGEIGLDYYYDENPEREIQKRAFIRQMELAKELNLPVIIHDRDAHEDTLNIIKQFPEVTGEIHCFSGSLEFARECLKLGYYIGITGVVTFKNAKKIIEVVKEIPLDKILVETDCPYMAPVPYRGKRNKSDYIKYIIEKVAEIKGVEADEVSELTISNIKHLLNIKK</sequence>
<accession>A0A934HWA1</accession>
<keyword evidence="2 4" id="KW-0378">Hydrolase</keyword>
<dbReference type="PROSITE" id="PS01090">
    <property type="entry name" value="TATD_2"/>
    <property type="match status" value="1"/>
</dbReference>
<dbReference type="EMBL" id="JAEEGB010000011">
    <property type="protein sequence ID" value="MBI6873139.1"/>
    <property type="molecule type" value="Genomic_DNA"/>
</dbReference>
<dbReference type="GO" id="GO:0046872">
    <property type="term" value="F:metal ion binding"/>
    <property type="evidence" value="ECO:0007669"/>
    <property type="project" value="UniProtKB-KW"/>
</dbReference>
<dbReference type="InterPro" id="IPR015991">
    <property type="entry name" value="TatD/YcfH-like"/>
</dbReference>
<dbReference type="PIRSF" id="PIRSF005902">
    <property type="entry name" value="DNase_TatD"/>
    <property type="match status" value="1"/>
</dbReference>
<evidence type="ECO:0000256" key="3">
    <source>
        <dbReference type="PIRSR" id="PIRSR005902-1"/>
    </source>
</evidence>
<dbReference type="SUPFAM" id="SSF51556">
    <property type="entry name" value="Metallo-dependent hydrolases"/>
    <property type="match status" value="1"/>
</dbReference>
<reference evidence="4" key="1">
    <citation type="submission" date="2020-12" db="EMBL/GenBank/DDBJ databases">
        <title>Clostridium thailandense sp. nov., a novel acetogenic bacterium isolated from peat land soil in Thailand.</title>
        <authorList>
            <person name="Chaikitkaew S."/>
            <person name="Birkeland N.K."/>
        </authorList>
    </citation>
    <scope>NUCLEOTIDE SEQUENCE</scope>
    <source>
        <strain evidence="4">DSM 17425</strain>
    </source>
</reference>
<protein>
    <submittedName>
        <fullName evidence="4">TatD family hydrolase</fullName>
    </submittedName>
</protein>
<feature type="binding site" evidence="3">
    <location>
        <position position="140"/>
    </location>
    <ligand>
        <name>a divalent metal cation</name>
        <dbReference type="ChEBI" id="CHEBI:60240"/>
        <label>2</label>
    </ligand>
</feature>
<organism evidence="4 5">
    <name type="scientific">Clostridium aciditolerans</name>
    <dbReference type="NCBI Taxonomy" id="339861"/>
    <lineage>
        <taxon>Bacteria</taxon>
        <taxon>Bacillati</taxon>
        <taxon>Bacillota</taxon>
        <taxon>Clostridia</taxon>
        <taxon>Eubacteriales</taxon>
        <taxon>Clostridiaceae</taxon>
        <taxon>Clostridium</taxon>
    </lineage>
</organism>
<dbReference type="GO" id="GO:0004536">
    <property type="term" value="F:DNA nuclease activity"/>
    <property type="evidence" value="ECO:0007669"/>
    <property type="project" value="InterPro"/>
</dbReference>
<dbReference type="AlphaFoldDB" id="A0A934HWA1"/>
<evidence type="ECO:0000313" key="4">
    <source>
        <dbReference type="EMBL" id="MBI6873139.1"/>
    </source>
</evidence>
<proteinExistence type="predicted"/>
<evidence type="ECO:0000256" key="1">
    <source>
        <dbReference type="ARBA" id="ARBA00022723"/>
    </source>
</evidence>
<feature type="binding site" evidence="3">
    <location>
        <position position="103"/>
    </location>
    <ligand>
        <name>a divalent metal cation</name>
        <dbReference type="ChEBI" id="CHEBI:60240"/>
        <label>1</label>
    </ligand>
</feature>
<feature type="binding site" evidence="3">
    <location>
        <position position="17"/>
    </location>
    <ligand>
        <name>a divalent metal cation</name>
        <dbReference type="ChEBI" id="CHEBI:60240"/>
        <label>1</label>
    </ligand>
</feature>
<dbReference type="InterPro" id="IPR018228">
    <property type="entry name" value="DNase_TatD-rel_CS"/>
</dbReference>
<dbReference type="Proteomes" id="UP000622687">
    <property type="component" value="Unassembled WGS sequence"/>
</dbReference>
<name>A0A934HWA1_9CLOT</name>
<dbReference type="PANTHER" id="PTHR46124:SF2">
    <property type="entry name" value="D-AMINOACYL-TRNA DEACYLASE"/>
    <property type="match status" value="1"/>
</dbReference>
<comment type="caution">
    <text evidence="4">The sequence shown here is derived from an EMBL/GenBank/DDBJ whole genome shotgun (WGS) entry which is preliminary data.</text>
</comment>
<feature type="binding site" evidence="3">
    <location>
        <position position="19"/>
    </location>
    <ligand>
        <name>a divalent metal cation</name>
        <dbReference type="ChEBI" id="CHEBI:60240"/>
        <label>1</label>
    </ligand>
</feature>
<dbReference type="PROSITE" id="PS01091">
    <property type="entry name" value="TATD_3"/>
    <property type="match status" value="1"/>
</dbReference>
<dbReference type="PANTHER" id="PTHR46124">
    <property type="entry name" value="D-AMINOACYL-TRNA DEACYLASE"/>
    <property type="match status" value="1"/>
</dbReference>
<evidence type="ECO:0000313" key="5">
    <source>
        <dbReference type="Proteomes" id="UP000622687"/>
    </source>
</evidence>
<dbReference type="Pfam" id="PF01026">
    <property type="entry name" value="TatD_DNase"/>
    <property type="match status" value="1"/>
</dbReference>
<dbReference type="GO" id="GO:0016788">
    <property type="term" value="F:hydrolase activity, acting on ester bonds"/>
    <property type="evidence" value="ECO:0007669"/>
    <property type="project" value="InterPro"/>
</dbReference>
<dbReference type="Gene3D" id="3.20.20.140">
    <property type="entry name" value="Metal-dependent hydrolases"/>
    <property type="match status" value="1"/>
</dbReference>
<dbReference type="InterPro" id="IPR001130">
    <property type="entry name" value="TatD-like"/>
</dbReference>